<feature type="compositionally biased region" description="Polar residues" evidence="2">
    <location>
        <begin position="118"/>
        <end position="128"/>
    </location>
</feature>
<dbReference type="EMBL" id="FQUG01000005">
    <property type="protein sequence ID" value="SHE88714.1"/>
    <property type="molecule type" value="Genomic_DNA"/>
</dbReference>
<evidence type="ECO:0000256" key="1">
    <source>
        <dbReference type="SAM" id="Coils"/>
    </source>
</evidence>
<keyword evidence="5" id="KW-1185">Reference proteome</keyword>
<keyword evidence="3" id="KW-0812">Transmembrane</keyword>
<evidence type="ECO:0000313" key="5">
    <source>
        <dbReference type="Proteomes" id="UP000184404"/>
    </source>
</evidence>
<accession>A0A1M4X5D5</accession>
<dbReference type="STRING" id="1123243.SAMN02745190_01354"/>
<protein>
    <submittedName>
        <fullName evidence="4">Uncharacterized protein</fullName>
    </submittedName>
</protein>
<gene>
    <name evidence="4" type="ORF">SAMN02745190_01354</name>
</gene>
<keyword evidence="1" id="KW-0175">Coiled coil</keyword>
<dbReference type="Proteomes" id="UP000184404">
    <property type="component" value="Unassembled WGS sequence"/>
</dbReference>
<keyword evidence="3" id="KW-0472">Membrane</keyword>
<evidence type="ECO:0000256" key="3">
    <source>
        <dbReference type="SAM" id="Phobius"/>
    </source>
</evidence>
<name>A0A1M4X5D5_9FIRM</name>
<feature type="transmembrane region" description="Helical" evidence="3">
    <location>
        <begin position="6"/>
        <end position="25"/>
    </location>
</feature>
<reference evidence="4 5" key="1">
    <citation type="submission" date="2016-11" db="EMBL/GenBank/DDBJ databases">
        <authorList>
            <person name="Jaros S."/>
            <person name="Januszkiewicz K."/>
            <person name="Wedrychowicz H."/>
        </authorList>
    </citation>
    <scope>NUCLEOTIDE SEQUENCE [LARGE SCALE GENOMIC DNA]</scope>
    <source>
        <strain evidence="4 5">DSM 10502</strain>
    </source>
</reference>
<feature type="compositionally biased region" description="Basic and acidic residues" evidence="2">
    <location>
        <begin position="64"/>
        <end position="80"/>
    </location>
</feature>
<sequence>MGILSMPAIFAAIFIMVVLCFACLVMMIRVKGIGMRLTFLGAAMVLLVVMAVFSITEFQMQSMEKPEKKPVQEETKDKKTPSQLAHSYGSVELKIDEATIPKNEDKLRQPEKLDLETGNKSTASPQKQQEIRRVGRHLGAIEQELFDKLVKLDAQKQEISSAQASGLLDNYDSLLKISQIKLQQAKLIELAMQEKLKVLDEAVELTEDEKAKDRERVQQRMQAAQQKQQEYNQVISEITANPEVFHKL</sequence>
<keyword evidence="3" id="KW-1133">Transmembrane helix</keyword>
<evidence type="ECO:0000256" key="2">
    <source>
        <dbReference type="SAM" id="MobiDB-lite"/>
    </source>
</evidence>
<feature type="transmembrane region" description="Helical" evidence="3">
    <location>
        <begin position="37"/>
        <end position="56"/>
    </location>
</feature>
<feature type="region of interest" description="Disordered" evidence="2">
    <location>
        <begin position="106"/>
        <end position="130"/>
    </location>
</feature>
<feature type="region of interest" description="Disordered" evidence="2">
    <location>
        <begin position="64"/>
        <end position="84"/>
    </location>
</feature>
<evidence type="ECO:0000313" key="4">
    <source>
        <dbReference type="EMBL" id="SHE88714.1"/>
    </source>
</evidence>
<organism evidence="4 5">
    <name type="scientific">Schwartzia succinivorans DSM 10502</name>
    <dbReference type="NCBI Taxonomy" id="1123243"/>
    <lineage>
        <taxon>Bacteria</taxon>
        <taxon>Bacillati</taxon>
        <taxon>Bacillota</taxon>
        <taxon>Negativicutes</taxon>
        <taxon>Selenomonadales</taxon>
        <taxon>Selenomonadaceae</taxon>
        <taxon>Schwartzia</taxon>
    </lineage>
</organism>
<proteinExistence type="predicted"/>
<feature type="coiled-coil region" evidence="1">
    <location>
        <begin position="207"/>
        <end position="241"/>
    </location>
</feature>
<dbReference type="AlphaFoldDB" id="A0A1M4X5D5"/>
<feature type="compositionally biased region" description="Basic and acidic residues" evidence="2">
    <location>
        <begin position="106"/>
        <end position="117"/>
    </location>
</feature>